<evidence type="ECO:0000256" key="1">
    <source>
        <dbReference type="SAM" id="Phobius"/>
    </source>
</evidence>
<accession>B2IJU0</accession>
<dbReference type="Proteomes" id="UP000001695">
    <property type="component" value="Chromosome"/>
</dbReference>
<dbReference type="AlphaFoldDB" id="B2IJU0"/>
<proteinExistence type="predicted"/>
<feature type="transmembrane region" description="Helical" evidence="1">
    <location>
        <begin position="424"/>
        <end position="447"/>
    </location>
</feature>
<feature type="transmembrane region" description="Helical" evidence="1">
    <location>
        <begin position="346"/>
        <end position="371"/>
    </location>
</feature>
<name>B2IJU0_BEII9</name>
<sequence length="450" mass="48212">MSVSPAASVSLSLWQAVPFAGLILSIAVGPLVHKHWWHNHYGKIALAWALCAAAVLMMKSGVPAAITAITATLLHEYMPFILMMFALFTAAGGISIRGGFTGTPFSNVLLLGLGSGLASLIGTTGASMILIRPLIAANAHRSFNVHVVIFFIFLVSNIGGALLPMGDPPLFLGFLHGVDFFWTLRHLWPHTLISIGCLLAVFFLLDSLLPQNRERAGHFAHPSGLEVRGIFNALFILGAVGAIILSGLWHPDYDLKLFGIPLAAEALARDVMMILFGGLSLFFTKRDIRRDNGFDFDPLIEVAKLFAAIFICLVPVMDLLQAGAQGPLAPLIGGLETLEGRPLPSAYFWTTGLLSSFLDNAPTYLVFFELAGGDPAVLMNAKADVLAAISFGAVSMGAMTYIGNAPNFMVAALARKNGIAMPGFLGYLLWSCGLLLPLFLGLTWLFFRIG</sequence>
<feature type="transmembrane region" description="Helical" evidence="1">
    <location>
        <begin position="12"/>
        <end position="32"/>
    </location>
</feature>
<feature type="transmembrane region" description="Helical" evidence="1">
    <location>
        <begin position="230"/>
        <end position="250"/>
    </location>
</feature>
<dbReference type="STRING" id="395963.Bind_2743"/>
<dbReference type="RefSeq" id="WP_012385666.1">
    <property type="nucleotide sequence ID" value="NC_010581.1"/>
</dbReference>
<feature type="transmembrane region" description="Helical" evidence="1">
    <location>
        <begin position="77"/>
        <end position="96"/>
    </location>
</feature>
<feature type="transmembrane region" description="Helical" evidence="1">
    <location>
        <begin position="108"/>
        <end position="131"/>
    </location>
</feature>
<protein>
    <submittedName>
        <fullName evidence="2">Citrate transporter</fullName>
    </submittedName>
</protein>
<reference evidence="2 3" key="2">
    <citation type="journal article" date="2010" name="J. Bacteriol.">
        <title>Complete genome sequence of Beijerinckia indica subsp. indica.</title>
        <authorList>
            <person name="Tamas I."/>
            <person name="Dedysh S.N."/>
            <person name="Liesack W."/>
            <person name="Stott M.B."/>
            <person name="Alam M."/>
            <person name="Murrell J.C."/>
            <person name="Dunfield P.F."/>
        </authorList>
    </citation>
    <scope>NUCLEOTIDE SEQUENCE [LARGE SCALE GENOMIC DNA]</scope>
    <source>
        <strain evidence="3">ATCC 9039 / DSM 1715 / NCIMB 8712</strain>
    </source>
</reference>
<dbReference type="EMBL" id="CP001016">
    <property type="protein sequence ID" value="ACB96315.1"/>
    <property type="molecule type" value="Genomic_DNA"/>
</dbReference>
<evidence type="ECO:0000313" key="2">
    <source>
        <dbReference type="EMBL" id="ACB96315.1"/>
    </source>
</evidence>
<dbReference type="OrthoDB" id="9765532at2"/>
<keyword evidence="1" id="KW-0472">Membrane</keyword>
<feature type="transmembrane region" description="Helical" evidence="1">
    <location>
        <begin position="44"/>
        <end position="65"/>
    </location>
</feature>
<feature type="transmembrane region" description="Helical" evidence="1">
    <location>
        <begin position="186"/>
        <end position="209"/>
    </location>
</feature>
<dbReference type="Pfam" id="PF16980">
    <property type="entry name" value="CitMHS_2"/>
    <property type="match status" value="1"/>
</dbReference>
<dbReference type="eggNOG" id="COG1055">
    <property type="taxonomic scope" value="Bacteria"/>
</dbReference>
<dbReference type="InterPro" id="IPR031566">
    <property type="entry name" value="CitMHS_2"/>
</dbReference>
<keyword evidence="1" id="KW-1133">Transmembrane helix</keyword>
<feature type="transmembrane region" description="Helical" evidence="1">
    <location>
        <begin position="143"/>
        <end position="166"/>
    </location>
</feature>
<keyword evidence="1" id="KW-0812">Transmembrane</keyword>
<keyword evidence="3" id="KW-1185">Reference proteome</keyword>
<feature type="transmembrane region" description="Helical" evidence="1">
    <location>
        <begin position="305"/>
        <end position="326"/>
    </location>
</feature>
<feature type="transmembrane region" description="Helical" evidence="1">
    <location>
        <begin position="383"/>
        <end position="404"/>
    </location>
</feature>
<evidence type="ECO:0000313" key="3">
    <source>
        <dbReference type="Proteomes" id="UP000001695"/>
    </source>
</evidence>
<dbReference type="KEGG" id="bid:Bind_2743"/>
<dbReference type="HOGENOM" id="CLU_034923_0_0_5"/>
<feature type="transmembrane region" description="Helical" evidence="1">
    <location>
        <begin position="262"/>
        <end position="284"/>
    </location>
</feature>
<organism evidence="2 3">
    <name type="scientific">Beijerinckia indica subsp. indica (strain ATCC 9039 / DSM 1715 / NCIMB 8712)</name>
    <dbReference type="NCBI Taxonomy" id="395963"/>
    <lineage>
        <taxon>Bacteria</taxon>
        <taxon>Pseudomonadati</taxon>
        <taxon>Pseudomonadota</taxon>
        <taxon>Alphaproteobacteria</taxon>
        <taxon>Hyphomicrobiales</taxon>
        <taxon>Beijerinckiaceae</taxon>
        <taxon>Beijerinckia</taxon>
    </lineage>
</organism>
<gene>
    <name evidence="2" type="ordered locus">Bind_2743</name>
</gene>
<reference evidence="3" key="1">
    <citation type="submission" date="2008-03" db="EMBL/GenBank/DDBJ databases">
        <title>Complete sequence of chromosome of Beijerinckia indica subsp. indica ATCC 9039.</title>
        <authorList>
            <consortium name="US DOE Joint Genome Institute"/>
            <person name="Copeland A."/>
            <person name="Lucas S."/>
            <person name="Lapidus A."/>
            <person name="Glavina del Rio T."/>
            <person name="Dalin E."/>
            <person name="Tice H."/>
            <person name="Bruce D."/>
            <person name="Goodwin L."/>
            <person name="Pitluck S."/>
            <person name="LaButti K."/>
            <person name="Schmutz J."/>
            <person name="Larimer F."/>
            <person name="Land M."/>
            <person name="Hauser L."/>
            <person name="Kyrpides N."/>
            <person name="Mikhailova N."/>
            <person name="Dunfield P.F."/>
            <person name="Dedysh S.N."/>
            <person name="Liesack W."/>
            <person name="Saw J.H."/>
            <person name="Alam M."/>
            <person name="Chen Y."/>
            <person name="Murrell J.C."/>
            <person name="Richardson P."/>
        </authorList>
    </citation>
    <scope>NUCLEOTIDE SEQUENCE [LARGE SCALE GENOMIC DNA]</scope>
    <source>
        <strain evidence="3">ATCC 9039 / DSM 1715 / NCIMB 8712</strain>
    </source>
</reference>